<accession>A0A1J4Q9R0</accession>
<gene>
    <name evidence="2" type="ORF">VT52_004300</name>
</gene>
<keyword evidence="1" id="KW-0732">Signal</keyword>
<comment type="caution">
    <text evidence="2">The sequence shown here is derived from an EMBL/GenBank/DDBJ whole genome shotgun (WGS) entry which is preliminary data.</text>
</comment>
<feature type="signal peptide" evidence="1">
    <location>
        <begin position="1"/>
        <end position="26"/>
    </location>
</feature>
<proteinExistence type="predicted"/>
<reference evidence="2" key="1">
    <citation type="submission" date="2016-10" db="EMBL/GenBank/DDBJ databases">
        <title>Genome sequence of Streptomyces malaysiense MUSC 136.</title>
        <authorList>
            <person name="Lee L.-H."/>
            <person name="Ser H.-L."/>
        </authorList>
    </citation>
    <scope>NUCLEOTIDE SEQUENCE [LARGE SCALE GENOMIC DNA]</scope>
    <source>
        <strain evidence="2">MUSC 136</strain>
    </source>
</reference>
<evidence type="ECO:0000313" key="2">
    <source>
        <dbReference type="EMBL" id="OIK28832.1"/>
    </source>
</evidence>
<dbReference type="AlphaFoldDB" id="A0A1J4Q9R0"/>
<dbReference type="Proteomes" id="UP000034838">
    <property type="component" value="Unassembled WGS sequence"/>
</dbReference>
<evidence type="ECO:0000256" key="1">
    <source>
        <dbReference type="SAM" id="SignalP"/>
    </source>
</evidence>
<feature type="chain" id="PRO_5018174038" evidence="1">
    <location>
        <begin position="27"/>
        <end position="101"/>
    </location>
</feature>
<organism evidence="2 3">
    <name type="scientific">Streptomyces malaysiense</name>
    <dbReference type="NCBI Taxonomy" id="1428626"/>
    <lineage>
        <taxon>Bacteria</taxon>
        <taxon>Bacillati</taxon>
        <taxon>Actinomycetota</taxon>
        <taxon>Actinomycetes</taxon>
        <taxon>Kitasatosporales</taxon>
        <taxon>Streptomycetaceae</taxon>
        <taxon>Streptomyces</taxon>
    </lineage>
</organism>
<evidence type="ECO:0000313" key="3">
    <source>
        <dbReference type="Proteomes" id="UP000034838"/>
    </source>
</evidence>
<protein>
    <submittedName>
        <fullName evidence="2">Uncharacterized protein</fullName>
    </submittedName>
</protein>
<keyword evidence="3" id="KW-1185">Reference proteome</keyword>
<dbReference type="OrthoDB" id="3541995at2"/>
<dbReference type="RefSeq" id="WP_046426039.1">
    <property type="nucleotide sequence ID" value="NZ_LBDA02000007.1"/>
</dbReference>
<name>A0A1J4Q9R0_9ACTN</name>
<dbReference type="EMBL" id="LBDA02000007">
    <property type="protein sequence ID" value="OIK28832.1"/>
    <property type="molecule type" value="Genomic_DNA"/>
</dbReference>
<sequence length="101" mass="10705">MRSMAKAAVTASVLLAGMAIATPAQAATASSGLTRGTTGCFNYSYGDGISTTTVYFHNTCKRTATINIWWKDGKVEYMRAATVKADGKGHLKHTGSIKEID</sequence>